<feature type="region of interest" description="Disordered" evidence="4">
    <location>
        <begin position="130"/>
        <end position="174"/>
    </location>
</feature>
<dbReference type="InterPro" id="IPR051217">
    <property type="entry name" value="Insect_Cuticle_Struc_Prot"/>
</dbReference>
<feature type="chain" id="PRO_5032382234" description="Cuticular protein RR-2" evidence="5">
    <location>
        <begin position="20"/>
        <end position="409"/>
    </location>
</feature>
<dbReference type="EMBL" id="JACKWZ010000139">
    <property type="protein sequence ID" value="KAF9414209.1"/>
    <property type="molecule type" value="Genomic_DNA"/>
</dbReference>
<comment type="caution">
    <text evidence="6">The sequence shown here is derived from an EMBL/GenBank/DDBJ whole genome shotgun (WGS) entry which is preliminary data.</text>
</comment>
<proteinExistence type="predicted"/>
<evidence type="ECO:0008006" key="8">
    <source>
        <dbReference type="Google" id="ProtNLM"/>
    </source>
</evidence>
<protein>
    <recommendedName>
        <fullName evidence="8">Cuticular protein RR-2</fullName>
    </recommendedName>
</protein>
<accession>A0A835L421</accession>
<dbReference type="Proteomes" id="UP000648187">
    <property type="component" value="Unassembled WGS sequence"/>
</dbReference>
<evidence type="ECO:0000313" key="6">
    <source>
        <dbReference type="EMBL" id="KAF9414209.1"/>
    </source>
</evidence>
<feature type="region of interest" description="Disordered" evidence="4">
    <location>
        <begin position="298"/>
        <end position="328"/>
    </location>
</feature>
<name>A0A835L421_SPOEX</name>
<feature type="compositionally biased region" description="Basic and acidic residues" evidence="4">
    <location>
        <begin position="136"/>
        <end position="151"/>
    </location>
</feature>
<reference evidence="6" key="1">
    <citation type="submission" date="2020-08" db="EMBL/GenBank/DDBJ databases">
        <title>Spodoptera exigua strain:BAW_Kor-Di-RS1 Genome sequencing and assembly.</title>
        <authorList>
            <person name="Kim J."/>
            <person name="Nam H.Y."/>
            <person name="Kwon M."/>
            <person name="Choi J.H."/>
            <person name="Cho S.R."/>
            <person name="Kim G.-H."/>
        </authorList>
    </citation>
    <scope>NUCLEOTIDE SEQUENCE</scope>
    <source>
        <strain evidence="6">BAW_Kor-Di-RS1</strain>
        <tissue evidence="6">Whole-body</tissue>
    </source>
</reference>
<evidence type="ECO:0000256" key="2">
    <source>
        <dbReference type="ARBA" id="ARBA00022729"/>
    </source>
</evidence>
<dbReference type="PROSITE" id="PS51155">
    <property type="entry name" value="CHIT_BIND_RR_2"/>
    <property type="match status" value="1"/>
</dbReference>
<keyword evidence="1 3" id="KW-0193">Cuticle</keyword>
<dbReference type="Pfam" id="PF00379">
    <property type="entry name" value="Chitin_bind_4"/>
    <property type="match status" value="1"/>
</dbReference>
<dbReference type="GO" id="GO:0042302">
    <property type="term" value="F:structural constituent of cuticle"/>
    <property type="evidence" value="ECO:0007669"/>
    <property type="project" value="UniProtKB-UniRule"/>
</dbReference>
<dbReference type="PRINTS" id="PR00947">
    <property type="entry name" value="CUTICLE"/>
</dbReference>
<gene>
    <name evidence="6" type="ORF">HW555_007822</name>
</gene>
<sequence>MDKALVILILLANLLATNCQEGDYVEETIEETTDKGKSTYSFSYGVTDGRTGDVKQVWEARDGDTVQGHYSVLEPDGSTRTVEYSAGPKTGFQATVNTENQMIGTADIGRSILEQKAMRDYEKYYDFSEDPDEDYYERRPAKRPYEANRKEFPHKKRTKYPSYSDHPQDSEPSEFAHSIAIKHPRDEFSEFEPQSHVGFNFDPNCKTKTKKESYFNRDNLYSNNADLELNKKYPQFPPDSFRDSYDKYAEPSIDFDRYVTKHYGNGNFKGHKYDDIPVKPSASVKYNYPVIPDLPVPEKYYRDEVPPRPKKKRPYKPREPEHRYPSDDLSDYILVPKKKLKNTTPIPEPYDYRPIDDDYERPQFSSNFDDTSQDDRYPGSTRGTGPKEVVRKIVKKKKPVINLLDMFDI</sequence>
<evidence type="ECO:0000256" key="1">
    <source>
        <dbReference type="ARBA" id="ARBA00022460"/>
    </source>
</evidence>
<dbReference type="AlphaFoldDB" id="A0A835L421"/>
<dbReference type="GO" id="GO:0005615">
    <property type="term" value="C:extracellular space"/>
    <property type="evidence" value="ECO:0007669"/>
    <property type="project" value="TreeGrafter"/>
</dbReference>
<dbReference type="InterPro" id="IPR031311">
    <property type="entry name" value="CHIT_BIND_RR_consensus"/>
</dbReference>
<evidence type="ECO:0000256" key="5">
    <source>
        <dbReference type="SAM" id="SignalP"/>
    </source>
</evidence>
<organism evidence="6 7">
    <name type="scientific">Spodoptera exigua</name>
    <name type="common">Beet armyworm</name>
    <name type="synonym">Noctua fulgens</name>
    <dbReference type="NCBI Taxonomy" id="7107"/>
    <lineage>
        <taxon>Eukaryota</taxon>
        <taxon>Metazoa</taxon>
        <taxon>Ecdysozoa</taxon>
        <taxon>Arthropoda</taxon>
        <taxon>Hexapoda</taxon>
        <taxon>Insecta</taxon>
        <taxon>Pterygota</taxon>
        <taxon>Neoptera</taxon>
        <taxon>Endopterygota</taxon>
        <taxon>Lepidoptera</taxon>
        <taxon>Glossata</taxon>
        <taxon>Ditrysia</taxon>
        <taxon>Noctuoidea</taxon>
        <taxon>Noctuidae</taxon>
        <taxon>Amphipyrinae</taxon>
        <taxon>Spodoptera</taxon>
    </lineage>
</organism>
<keyword evidence="2 5" id="KW-0732">Signal</keyword>
<dbReference type="PROSITE" id="PS00233">
    <property type="entry name" value="CHIT_BIND_RR_1"/>
    <property type="match status" value="1"/>
</dbReference>
<keyword evidence="7" id="KW-1185">Reference proteome</keyword>
<feature type="signal peptide" evidence="5">
    <location>
        <begin position="1"/>
        <end position="19"/>
    </location>
</feature>
<evidence type="ECO:0000313" key="7">
    <source>
        <dbReference type="Proteomes" id="UP000648187"/>
    </source>
</evidence>
<feature type="compositionally biased region" description="Basic and acidic residues" evidence="4">
    <location>
        <begin position="316"/>
        <end position="326"/>
    </location>
</feature>
<dbReference type="GO" id="GO:0031012">
    <property type="term" value="C:extracellular matrix"/>
    <property type="evidence" value="ECO:0007669"/>
    <property type="project" value="TreeGrafter"/>
</dbReference>
<evidence type="ECO:0000256" key="3">
    <source>
        <dbReference type="PROSITE-ProRule" id="PRU00497"/>
    </source>
</evidence>
<dbReference type="InterPro" id="IPR000618">
    <property type="entry name" value="Insect_cuticle"/>
</dbReference>
<dbReference type="PANTHER" id="PTHR12236:SF95">
    <property type="entry name" value="CUTICULAR PROTEIN 76BD, ISOFORM C-RELATED"/>
    <property type="match status" value="1"/>
</dbReference>
<feature type="region of interest" description="Disordered" evidence="4">
    <location>
        <begin position="341"/>
        <end position="388"/>
    </location>
</feature>
<evidence type="ECO:0000256" key="4">
    <source>
        <dbReference type="SAM" id="MobiDB-lite"/>
    </source>
</evidence>
<dbReference type="PANTHER" id="PTHR12236">
    <property type="entry name" value="STRUCTURAL CONTITUENT OF CUTICLE"/>
    <property type="match status" value="1"/>
</dbReference>